<protein>
    <recommendedName>
        <fullName evidence="3">DUF538 domain-containing protein</fullName>
    </recommendedName>
</protein>
<dbReference type="OMA" id="EHRFDNI"/>
<name>B9RZV4_RICCO</name>
<keyword evidence="2" id="KW-1185">Reference proteome</keyword>
<dbReference type="STRING" id="3988.B9RZV4"/>
<dbReference type="EMBL" id="EQ973835">
    <property type="protein sequence ID" value="EEF43137.1"/>
    <property type="molecule type" value="Genomic_DNA"/>
</dbReference>
<evidence type="ECO:0000313" key="2">
    <source>
        <dbReference type="Proteomes" id="UP000008311"/>
    </source>
</evidence>
<dbReference type="InterPro" id="IPR036758">
    <property type="entry name" value="At5g01610-like"/>
</dbReference>
<dbReference type="Proteomes" id="UP000008311">
    <property type="component" value="Unassembled WGS sequence"/>
</dbReference>
<reference evidence="2" key="1">
    <citation type="journal article" date="2010" name="Nat. Biotechnol.">
        <title>Draft genome sequence of the oilseed species Ricinus communis.</title>
        <authorList>
            <person name="Chan A.P."/>
            <person name="Crabtree J."/>
            <person name="Zhao Q."/>
            <person name="Lorenzi H."/>
            <person name="Orvis J."/>
            <person name="Puiu D."/>
            <person name="Melake-Berhan A."/>
            <person name="Jones K.M."/>
            <person name="Redman J."/>
            <person name="Chen G."/>
            <person name="Cahoon E.B."/>
            <person name="Gedil M."/>
            <person name="Stanke M."/>
            <person name="Haas B.J."/>
            <person name="Wortman J.R."/>
            <person name="Fraser-Liggett C.M."/>
            <person name="Ravel J."/>
            <person name="Rabinowicz P.D."/>
        </authorList>
    </citation>
    <scope>NUCLEOTIDE SEQUENCE [LARGE SCALE GENOMIC DNA]</scope>
    <source>
        <strain evidence="2">cv. Hale</strain>
    </source>
</reference>
<accession>B9RZV4</accession>
<dbReference type="InterPro" id="IPR007493">
    <property type="entry name" value="DUF538"/>
</dbReference>
<organism evidence="1 2">
    <name type="scientific">Ricinus communis</name>
    <name type="common">Castor bean</name>
    <dbReference type="NCBI Taxonomy" id="3988"/>
    <lineage>
        <taxon>Eukaryota</taxon>
        <taxon>Viridiplantae</taxon>
        <taxon>Streptophyta</taxon>
        <taxon>Embryophyta</taxon>
        <taxon>Tracheophyta</taxon>
        <taxon>Spermatophyta</taxon>
        <taxon>Magnoliopsida</taxon>
        <taxon>eudicotyledons</taxon>
        <taxon>Gunneridae</taxon>
        <taxon>Pentapetalae</taxon>
        <taxon>rosids</taxon>
        <taxon>fabids</taxon>
        <taxon>Malpighiales</taxon>
        <taxon>Euphorbiaceae</taxon>
        <taxon>Acalyphoideae</taxon>
        <taxon>Acalypheae</taxon>
        <taxon>Ricinus</taxon>
    </lineage>
</organism>
<dbReference type="InParanoid" id="B9RZV4"/>
<evidence type="ECO:0000313" key="1">
    <source>
        <dbReference type="EMBL" id="EEF43137.1"/>
    </source>
</evidence>
<dbReference type="eggNOG" id="ENOG502S3BQ">
    <property type="taxonomic scope" value="Eukaryota"/>
</dbReference>
<dbReference type="Gene3D" id="2.30.240.10">
    <property type="entry name" value="At5g01610-like"/>
    <property type="match status" value="1"/>
</dbReference>
<dbReference type="SUPFAM" id="SSF141562">
    <property type="entry name" value="At5g01610-like"/>
    <property type="match status" value="1"/>
</dbReference>
<dbReference type="AlphaFoldDB" id="B9RZV4"/>
<gene>
    <name evidence="1" type="ORF">RCOM_1001820</name>
</gene>
<dbReference type="KEGG" id="rcu:8261298"/>
<dbReference type="Pfam" id="PF04398">
    <property type="entry name" value="DUF538"/>
    <property type="match status" value="1"/>
</dbReference>
<sequence length="181" mass="20628">MYPPALLTPAPNHLLVPKLHKGRELATMTQDMKARGEVYYGDETCREKLIFLLKEIGLPNGLLTVKEIEEFGYVKDTGFVWLRHKKKRDYHKFEKVVISYDTEVTAYFEHKKIKNLTGVKAKDFLIWITLSEICVKDKSCAAAACITFKTPAGLSKSFPLSVFKLEAIVSQRETNEVDEGK</sequence>
<dbReference type="PANTHER" id="PTHR31676:SF73">
    <property type="entry name" value="SIMILARITY TO UNKNOWN PROTEIN"/>
    <property type="match status" value="1"/>
</dbReference>
<dbReference type="OrthoDB" id="990242at2759"/>
<proteinExistence type="predicted"/>
<evidence type="ECO:0008006" key="3">
    <source>
        <dbReference type="Google" id="ProtNLM"/>
    </source>
</evidence>
<dbReference type="PANTHER" id="PTHR31676">
    <property type="entry name" value="T31J12.3 PROTEIN-RELATED"/>
    <property type="match status" value="1"/>
</dbReference>